<accession>A0ACB9M9W1</accession>
<evidence type="ECO:0000313" key="2">
    <source>
        <dbReference type="Proteomes" id="UP001057402"/>
    </source>
</evidence>
<organism evidence="1 2">
    <name type="scientific">Melastoma candidum</name>
    <dbReference type="NCBI Taxonomy" id="119954"/>
    <lineage>
        <taxon>Eukaryota</taxon>
        <taxon>Viridiplantae</taxon>
        <taxon>Streptophyta</taxon>
        <taxon>Embryophyta</taxon>
        <taxon>Tracheophyta</taxon>
        <taxon>Spermatophyta</taxon>
        <taxon>Magnoliopsida</taxon>
        <taxon>eudicotyledons</taxon>
        <taxon>Gunneridae</taxon>
        <taxon>Pentapetalae</taxon>
        <taxon>rosids</taxon>
        <taxon>malvids</taxon>
        <taxon>Myrtales</taxon>
        <taxon>Melastomataceae</taxon>
        <taxon>Melastomatoideae</taxon>
        <taxon>Melastomateae</taxon>
        <taxon>Melastoma</taxon>
    </lineage>
</organism>
<protein>
    <submittedName>
        <fullName evidence="1">Uncharacterized protein</fullName>
    </submittedName>
</protein>
<dbReference type="Proteomes" id="UP001057402">
    <property type="component" value="Chromosome 10"/>
</dbReference>
<gene>
    <name evidence="1" type="ORF">MLD38_033845</name>
</gene>
<keyword evidence="2" id="KW-1185">Reference proteome</keyword>
<evidence type="ECO:0000313" key="1">
    <source>
        <dbReference type="EMBL" id="KAI4320351.1"/>
    </source>
</evidence>
<sequence length="890" mass="98670">MASSSLAKLPSLAFPPNASVRFLRFSRVASSGLPNTAPPVKSSYHGKTFSHVFQECASGRSINPGKQAHARMIVSGFRPTVFVSNCLMQMYVRCSRLGFACAVFDEMPMRDTVSYNALIFGYAGKGEISVAESLFREMPEKDVVSWNSMLSGFLLNGKSLKCVEIFSEMRFNGDEADQTSFAVVLKACAGLEMVRLGVQIHGLTVKMGFDQNVVSASALVDMYGKCSKLSWAVQLFHEMQERNWVSWSAVIAGCVHNDELILGLKIYRKMLRSGCSVSQSTYASALRSCAGLSASEIGSQLHAHALKSDFGGDIVVVTATLDMYAKCDRYGDARKVFDLMPQRSLQSFNAMIVGYARGSLGRDALELLCLLQKSRLGFDEITLSGALSACAAVKGYVEGLQVHALTIKCCFGYSVTVQNALLDMYGKCGALREASCVFSEMDVQDAVSWNAVIAAHEQNDSAIETVQLYVSMLRTRIEPDEYTYGSVLKACAGEQALNSGMEIHTRIIKSGMGLDLFVGSALVDMYSKCGMMEEAEKIHQRITKDTVVSWNAMLSGFTMLKQSEDAQGYFSRMLVMGVEPDNFTYTTILDSCANLATISLGKQIHAKTIKLEMQKDVYICSTLVDMYSKCGELSDCRLMFEKAKERDFVTWNAMICAYSHHGLGHEAIEVFERMQHDDVKPNHSTFVSVLRACAHIGIPEQGLEYFEVMSRLYDLEPLLEHYTCMVDILGRSGRTDKALKLINEMPFEADDVIWRTLLSACAMHNDVGTAEKAANEILDLDPEDSAAYVLLCNIYANAGMWEEVSKMRTVMRHCKLRKEPGCSWIEVKDEVHAFLAGERAHPRSDDMYAKLHLLIGEMRRSDYAPEVDFLVVEEAEMIEPDEELAACLHS</sequence>
<comment type="caution">
    <text evidence="1">The sequence shown here is derived from an EMBL/GenBank/DDBJ whole genome shotgun (WGS) entry which is preliminary data.</text>
</comment>
<proteinExistence type="predicted"/>
<dbReference type="EMBL" id="CM042889">
    <property type="protein sequence ID" value="KAI4320351.1"/>
    <property type="molecule type" value="Genomic_DNA"/>
</dbReference>
<reference evidence="2" key="1">
    <citation type="journal article" date="2023" name="Front. Plant Sci.">
        <title>Chromosomal-level genome assembly of Melastoma candidum provides insights into trichome evolution.</title>
        <authorList>
            <person name="Zhong Y."/>
            <person name="Wu W."/>
            <person name="Sun C."/>
            <person name="Zou P."/>
            <person name="Liu Y."/>
            <person name="Dai S."/>
            <person name="Zhou R."/>
        </authorList>
    </citation>
    <scope>NUCLEOTIDE SEQUENCE [LARGE SCALE GENOMIC DNA]</scope>
</reference>
<name>A0ACB9M9W1_9MYRT</name>